<proteinExistence type="predicted"/>
<evidence type="ECO:0000313" key="3">
    <source>
        <dbReference type="Proteomes" id="UP000054977"/>
    </source>
</evidence>
<dbReference type="RefSeq" id="WP_087667988.1">
    <property type="nucleotide sequence ID" value="NZ_FCNW02000014.1"/>
</dbReference>
<dbReference type="InterPro" id="IPR049708">
    <property type="entry name" value="PP0621-like"/>
</dbReference>
<keyword evidence="3" id="KW-1185">Reference proteome</keyword>
<dbReference type="EMBL" id="FCNW02000014">
    <property type="protein sequence ID" value="SAL40857.1"/>
    <property type="molecule type" value="Genomic_DNA"/>
</dbReference>
<sequence>MRQILLLIFLFFASQWVFRKLRRATERTAQTGPQPGAGNSTGTAGATYRRSGRAPGDAPQLTDPLVRCAQCGVHTPSSESLVVAGKRFCCSDHAHRYAARPTGRDAR</sequence>
<feature type="compositionally biased region" description="Low complexity" evidence="1">
    <location>
        <begin position="36"/>
        <end position="47"/>
    </location>
</feature>
<dbReference type="STRING" id="326474.AWB65_03100"/>
<dbReference type="NCBIfam" id="NF041023">
    <property type="entry name" value="PP0621_fam"/>
    <property type="match status" value="1"/>
</dbReference>
<reference evidence="2" key="1">
    <citation type="submission" date="2016-01" db="EMBL/GenBank/DDBJ databases">
        <authorList>
            <person name="Peeters C."/>
        </authorList>
    </citation>
    <scope>NUCLEOTIDE SEQUENCE [LARGE SCALE GENOMIC DNA]</scope>
    <source>
        <strain evidence="2">LMG 22934</strain>
    </source>
</reference>
<dbReference type="Proteomes" id="UP000054977">
    <property type="component" value="Unassembled WGS sequence"/>
</dbReference>
<evidence type="ECO:0000256" key="1">
    <source>
        <dbReference type="SAM" id="MobiDB-lite"/>
    </source>
</evidence>
<organism evidence="2 3">
    <name type="scientific">Caballeronia humi</name>
    <dbReference type="NCBI Taxonomy" id="326474"/>
    <lineage>
        <taxon>Bacteria</taxon>
        <taxon>Pseudomonadati</taxon>
        <taxon>Pseudomonadota</taxon>
        <taxon>Betaproteobacteria</taxon>
        <taxon>Burkholderiales</taxon>
        <taxon>Burkholderiaceae</taxon>
        <taxon>Caballeronia</taxon>
    </lineage>
</organism>
<gene>
    <name evidence="2" type="ORF">AWB65_03100</name>
</gene>
<protein>
    <submittedName>
        <fullName evidence="2">Pyrimidine deaminase</fullName>
    </submittedName>
</protein>
<accession>A0A158H9P6</accession>
<dbReference type="OrthoDB" id="9814432at2"/>
<name>A0A158H9P6_9BURK</name>
<dbReference type="AlphaFoldDB" id="A0A158H9P6"/>
<feature type="region of interest" description="Disordered" evidence="1">
    <location>
        <begin position="26"/>
        <end position="59"/>
    </location>
</feature>
<comment type="caution">
    <text evidence="2">The sequence shown here is derived from an EMBL/GenBank/DDBJ whole genome shotgun (WGS) entry which is preliminary data.</text>
</comment>
<evidence type="ECO:0000313" key="2">
    <source>
        <dbReference type="EMBL" id="SAL40857.1"/>
    </source>
</evidence>